<dbReference type="Pfam" id="PF02485">
    <property type="entry name" value="Branch"/>
    <property type="match status" value="1"/>
</dbReference>
<evidence type="ECO:0000256" key="13">
    <source>
        <dbReference type="ARBA" id="ARBA00022989"/>
    </source>
</evidence>
<keyword evidence="11" id="KW-0256">Endoplasmic reticulum</keyword>
<keyword evidence="9" id="KW-0812">Transmembrane</keyword>
<name>A0A7S1PK25_ALECA</name>
<dbReference type="EC" id="2.4.2.26" evidence="6"/>
<keyword evidence="8" id="KW-0808">Transferase</keyword>
<dbReference type="GO" id="GO:0005789">
    <property type="term" value="C:endoplasmic reticulum membrane"/>
    <property type="evidence" value="ECO:0007669"/>
    <property type="project" value="UniProtKB-SubCell"/>
</dbReference>
<comment type="catalytic activity">
    <reaction evidence="19">
        <text>UDP-alpha-D-xylose + L-seryl-[protein] = 3-O-(beta-D-xylosyl)-L-seryl-[protein] + UDP + H(+)</text>
        <dbReference type="Rhea" id="RHEA:50192"/>
        <dbReference type="Rhea" id="RHEA-COMP:9863"/>
        <dbReference type="Rhea" id="RHEA-COMP:12567"/>
        <dbReference type="ChEBI" id="CHEBI:15378"/>
        <dbReference type="ChEBI" id="CHEBI:29999"/>
        <dbReference type="ChEBI" id="CHEBI:57632"/>
        <dbReference type="ChEBI" id="CHEBI:58223"/>
        <dbReference type="ChEBI" id="CHEBI:132085"/>
        <dbReference type="EC" id="2.4.2.26"/>
    </reaction>
</comment>
<evidence type="ECO:0000256" key="20">
    <source>
        <dbReference type="SAM" id="MobiDB-lite"/>
    </source>
</evidence>
<comment type="subcellular location">
    <subcellularLocation>
        <location evidence="2">Endoplasmic reticulum membrane</location>
        <topology evidence="2">Single-pass type II membrane protein</topology>
    </subcellularLocation>
    <subcellularLocation>
        <location evidence="1">Golgi apparatus membrane</location>
        <topology evidence="1">Single-pass type II membrane protein</topology>
    </subcellularLocation>
</comment>
<dbReference type="AlphaFoldDB" id="A0A7S1PK25"/>
<accession>A0A7S1PK25</accession>
<feature type="signal peptide" evidence="21">
    <location>
        <begin position="1"/>
        <end position="24"/>
    </location>
</feature>
<keyword evidence="13" id="KW-1133">Transmembrane helix</keyword>
<dbReference type="GO" id="GO:0050650">
    <property type="term" value="P:chondroitin sulfate proteoglycan biosynthetic process"/>
    <property type="evidence" value="ECO:0007669"/>
    <property type="project" value="TreeGrafter"/>
</dbReference>
<feature type="chain" id="PRO_5030909620" description="protein xylosyltransferase" evidence="21">
    <location>
        <begin position="25"/>
        <end position="493"/>
    </location>
</feature>
<evidence type="ECO:0000256" key="5">
    <source>
        <dbReference type="ARBA" id="ARBA00010195"/>
    </source>
</evidence>
<comment type="pathway">
    <text evidence="4">Glycan metabolism; heparan sulfate biosynthesis.</text>
</comment>
<dbReference type="InterPro" id="IPR003406">
    <property type="entry name" value="Glyco_trans_14"/>
</dbReference>
<evidence type="ECO:0000256" key="7">
    <source>
        <dbReference type="ARBA" id="ARBA00022676"/>
    </source>
</evidence>
<organism evidence="22">
    <name type="scientific">Alexandrium catenella</name>
    <name type="common">Red tide dinoflagellate</name>
    <name type="synonym">Gonyaulax catenella</name>
    <dbReference type="NCBI Taxonomy" id="2925"/>
    <lineage>
        <taxon>Eukaryota</taxon>
        <taxon>Sar</taxon>
        <taxon>Alveolata</taxon>
        <taxon>Dinophyceae</taxon>
        <taxon>Gonyaulacales</taxon>
        <taxon>Pyrocystaceae</taxon>
        <taxon>Alexandrium</taxon>
    </lineage>
</organism>
<dbReference type="InterPro" id="IPR043538">
    <property type="entry name" value="XYLT"/>
</dbReference>
<evidence type="ECO:0000256" key="18">
    <source>
        <dbReference type="ARBA" id="ARBA00042865"/>
    </source>
</evidence>
<dbReference type="GO" id="GO:0030158">
    <property type="term" value="F:protein xylosyltransferase activity"/>
    <property type="evidence" value="ECO:0007669"/>
    <property type="project" value="UniProtKB-EC"/>
</dbReference>
<evidence type="ECO:0000256" key="21">
    <source>
        <dbReference type="SAM" id="SignalP"/>
    </source>
</evidence>
<evidence type="ECO:0000256" key="14">
    <source>
        <dbReference type="ARBA" id="ARBA00023034"/>
    </source>
</evidence>
<evidence type="ECO:0000256" key="3">
    <source>
        <dbReference type="ARBA" id="ARBA00004840"/>
    </source>
</evidence>
<evidence type="ECO:0000256" key="10">
    <source>
        <dbReference type="ARBA" id="ARBA00022723"/>
    </source>
</evidence>
<dbReference type="GO" id="GO:0015012">
    <property type="term" value="P:heparan sulfate proteoglycan biosynthetic process"/>
    <property type="evidence" value="ECO:0007669"/>
    <property type="project" value="UniProtKB-UniPathway"/>
</dbReference>
<proteinExistence type="inferred from homology"/>
<evidence type="ECO:0000256" key="19">
    <source>
        <dbReference type="ARBA" id="ARBA00047847"/>
    </source>
</evidence>
<keyword evidence="21" id="KW-0732">Signal</keyword>
<keyword evidence="12" id="KW-0735">Signal-anchor</keyword>
<evidence type="ECO:0000256" key="12">
    <source>
        <dbReference type="ARBA" id="ARBA00022968"/>
    </source>
</evidence>
<reference evidence="22" key="1">
    <citation type="submission" date="2021-01" db="EMBL/GenBank/DDBJ databases">
        <authorList>
            <person name="Corre E."/>
            <person name="Pelletier E."/>
            <person name="Niang G."/>
            <person name="Scheremetjew M."/>
            <person name="Finn R."/>
            <person name="Kale V."/>
            <person name="Holt S."/>
            <person name="Cochrane G."/>
            <person name="Meng A."/>
            <person name="Brown T."/>
            <person name="Cohen L."/>
        </authorList>
    </citation>
    <scope>NUCLEOTIDE SEQUENCE</scope>
    <source>
        <strain evidence="22">OF101</strain>
    </source>
</reference>
<evidence type="ECO:0000256" key="4">
    <source>
        <dbReference type="ARBA" id="ARBA00005093"/>
    </source>
</evidence>
<dbReference type="PANTHER" id="PTHR46025">
    <property type="entry name" value="XYLOSYLTRANSFERASE OXT"/>
    <property type="match status" value="1"/>
</dbReference>
<evidence type="ECO:0000256" key="2">
    <source>
        <dbReference type="ARBA" id="ARBA00004648"/>
    </source>
</evidence>
<evidence type="ECO:0000256" key="9">
    <source>
        <dbReference type="ARBA" id="ARBA00022692"/>
    </source>
</evidence>
<keyword evidence="17" id="KW-0325">Glycoprotein</keyword>
<evidence type="ECO:0000256" key="6">
    <source>
        <dbReference type="ARBA" id="ARBA00011972"/>
    </source>
</evidence>
<evidence type="ECO:0000256" key="15">
    <source>
        <dbReference type="ARBA" id="ARBA00023136"/>
    </source>
</evidence>
<evidence type="ECO:0000313" key="22">
    <source>
        <dbReference type="EMBL" id="CAD9087633.1"/>
    </source>
</evidence>
<dbReference type="EMBL" id="HBGE01001898">
    <property type="protein sequence ID" value="CAD9087633.1"/>
    <property type="molecule type" value="Transcribed_RNA"/>
</dbReference>
<feature type="region of interest" description="Disordered" evidence="20">
    <location>
        <begin position="468"/>
        <end position="493"/>
    </location>
</feature>
<evidence type="ECO:0000256" key="11">
    <source>
        <dbReference type="ARBA" id="ARBA00022824"/>
    </source>
</evidence>
<evidence type="ECO:0000256" key="1">
    <source>
        <dbReference type="ARBA" id="ARBA00004323"/>
    </source>
</evidence>
<protein>
    <recommendedName>
        <fullName evidence="6">protein xylosyltransferase</fullName>
        <ecNumber evidence="6">2.4.2.26</ecNumber>
    </recommendedName>
    <alternativeName>
        <fullName evidence="18">Peptide O-xylosyltransferase</fullName>
    </alternativeName>
</protein>
<dbReference type="UniPathway" id="UPA00755"/>
<dbReference type="PANTHER" id="PTHR46025:SF3">
    <property type="entry name" value="XYLOSYLTRANSFERASE OXT"/>
    <property type="match status" value="1"/>
</dbReference>
<dbReference type="GO" id="GO:0000139">
    <property type="term" value="C:Golgi membrane"/>
    <property type="evidence" value="ECO:0007669"/>
    <property type="project" value="UniProtKB-SubCell"/>
</dbReference>
<sequence length="493" mass="55698">MMPPPSWLLTLLHFVAYLHELTDAGHPCGHGARAKDCPAYDDSVTLVQTARQVAARSAPSRLFHANKAQVMTNFTGSASVNFSDSASANFSGNATPTAESQKVCVWPRDLDDTVQHTMSKVLEGLPPWPAEHDLVPASVSHVALAFLIQVTWKERLLMLRRVFNHLYSPYDVYLYMVDESTLDVPTVLAALPNDLPPNVVVVSSPHAGYYYWPRVQVLLNGMKYLLSLQWDFVVHLSESDYPLHSLDWIRDTLAAQRRHIFLKIHPRCQLVNRTLVSSQWYWWSQSGAVASCEGAFPPRQVQSVRFPIEEMEQQGFVFGSASEWNILPRELVEYAMLPDLLHFKRMVGMHVAADEIFWATLVLNIPEFSRTINPQSWFMYRSAANTGHSPDTLVQSHMTTILEARRTNFFLRKVDLGHSQALLDVLDQVILQQHDALPGPGRLPWDSREHAISCAWEPSRNVSGPYPYWTPPPEPRVTGPFPAPAPPPESWLP</sequence>
<gene>
    <name evidence="22" type="ORF">ACAT0790_LOCUS1161</name>
</gene>
<keyword evidence="16" id="KW-1015">Disulfide bond</keyword>
<keyword evidence="14" id="KW-0333">Golgi apparatus</keyword>
<evidence type="ECO:0000256" key="17">
    <source>
        <dbReference type="ARBA" id="ARBA00023180"/>
    </source>
</evidence>
<dbReference type="UniPathway" id="UPA00756"/>
<keyword evidence="15" id="KW-0472">Membrane</keyword>
<keyword evidence="7" id="KW-0328">Glycosyltransferase</keyword>
<comment type="similarity">
    <text evidence="5">Belongs to the glycosyltransferase 14 family. XylT subfamily.</text>
</comment>
<keyword evidence="10" id="KW-0479">Metal-binding</keyword>
<comment type="pathway">
    <text evidence="3">Glycan metabolism; chondroitin sulfate biosynthesis.</text>
</comment>
<evidence type="ECO:0000256" key="16">
    <source>
        <dbReference type="ARBA" id="ARBA00023157"/>
    </source>
</evidence>
<evidence type="ECO:0000256" key="8">
    <source>
        <dbReference type="ARBA" id="ARBA00022679"/>
    </source>
</evidence>
<dbReference type="GO" id="GO:0046872">
    <property type="term" value="F:metal ion binding"/>
    <property type="evidence" value="ECO:0007669"/>
    <property type="project" value="UniProtKB-KW"/>
</dbReference>